<dbReference type="Gene3D" id="3.40.50.720">
    <property type="entry name" value="NAD(P)-binding Rossmann-like Domain"/>
    <property type="match status" value="2"/>
</dbReference>
<dbReference type="Proteomes" id="UP001174694">
    <property type="component" value="Unassembled WGS sequence"/>
</dbReference>
<dbReference type="GO" id="GO:0051287">
    <property type="term" value="F:NAD binding"/>
    <property type="evidence" value="ECO:0007669"/>
    <property type="project" value="InterPro"/>
</dbReference>
<dbReference type="AlphaFoldDB" id="A0AA38RU04"/>
<dbReference type="PANTHER" id="PTHR43333">
    <property type="entry name" value="2-HACID_DH_C DOMAIN-CONTAINING PROTEIN"/>
    <property type="match status" value="1"/>
</dbReference>
<evidence type="ECO:0000256" key="1">
    <source>
        <dbReference type="ARBA" id="ARBA00023002"/>
    </source>
</evidence>
<sequence>MLLRDKDYQPNEVVLCVVYYFKKPTDAIRRFEERYPHVRFIWHTVTDRLKLDCDDLIPEEDWREATIYLTFGHSPGSLAAMPNLKFIQLLSAGHDHAKKLPLFADPSIPIGTSSGVSARSIAQYAVLQILSFAHQLPDTMNIQRSKRWVGAPDWPFPRVLAGRRIGMFGYGAIARQAARILHAMGMTIIACTGIPRTTPESRRHTGFLLPGSEGQGDPEGALPVAWHSSDTREGLHAFLADDLDVLALFAPLTEQTRHVIGREELDILGGRNPLLVNMSRGQIVVEEEMVAALKDGRLFGAALDTVDVEPLPQDSELWSLPNVAVTPHMSWAYDRYIEDCLEILAENLDRFESGKNLVNEIPRN</sequence>
<evidence type="ECO:0000313" key="4">
    <source>
        <dbReference type="EMBL" id="KAJ9142415.1"/>
    </source>
</evidence>
<proteinExistence type="predicted"/>
<dbReference type="EMBL" id="JANBVO010000022">
    <property type="protein sequence ID" value="KAJ9142415.1"/>
    <property type="molecule type" value="Genomic_DNA"/>
</dbReference>
<dbReference type="SUPFAM" id="SSF51735">
    <property type="entry name" value="NAD(P)-binding Rossmann-fold domains"/>
    <property type="match status" value="1"/>
</dbReference>
<dbReference type="GO" id="GO:0016491">
    <property type="term" value="F:oxidoreductase activity"/>
    <property type="evidence" value="ECO:0007669"/>
    <property type="project" value="UniProtKB-KW"/>
</dbReference>
<accession>A0AA38RU04</accession>
<organism evidence="4 5">
    <name type="scientific">Pleurostoma richardsiae</name>
    <dbReference type="NCBI Taxonomy" id="41990"/>
    <lineage>
        <taxon>Eukaryota</taxon>
        <taxon>Fungi</taxon>
        <taxon>Dikarya</taxon>
        <taxon>Ascomycota</taxon>
        <taxon>Pezizomycotina</taxon>
        <taxon>Sordariomycetes</taxon>
        <taxon>Sordariomycetidae</taxon>
        <taxon>Calosphaeriales</taxon>
        <taxon>Pleurostomataceae</taxon>
        <taxon>Pleurostoma</taxon>
    </lineage>
</organism>
<feature type="domain" description="D-isomer specific 2-hydroxyacid dehydrogenase NAD-binding" evidence="3">
    <location>
        <begin position="128"/>
        <end position="196"/>
    </location>
</feature>
<feature type="domain" description="D-isomer specific 2-hydroxyacid dehydrogenase NAD-binding" evidence="3">
    <location>
        <begin position="240"/>
        <end position="330"/>
    </location>
</feature>
<dbReference type="InterPro" id="IPR006140">
    <property type="entry name" value="D-isomer_DH_NAD-bd"/>
</dbReference>
<evidence type="ECO:0000313" key="5">
    <source>
        <dbReference type="Proteomes" id="UP001174694"/>
    </source>
</evidence>
<name>A0AA38RU04_9PEZI</name>
<protein>
    <submittedName>
        <fullName evidence="4">D-isomer-specific 2-hydroxyacid dehydrogenase-like protein</fullName>
    </submittedName>
</protein>
<dbReference type="PANTHER" id="PTHR43333:SF1">
    <property type="entry name" value="D-ISOMER SPECIFIC 2-HYDROXYACID DEHYDROGENASE NAD-BINDING DOMAIN-CONTAINING PROTEIN"/>
    <property type="match status" value="1"/>
</dbReference>
<dbReference type="Pfam" id="PF02826">
    <property type="entry name" value="2-Hacid_dh_C"/>
    <property type="match status" value="2"/>
</dbReference>
<comment type="caution">
    <text evidence="4">The sequence shown here is derived from an EMBL/GenBank/DDBJ whole genome shotgun (WGS) entry which is preliminary data.</text>
</comment>
<dbReference type="InterPro" id="IPR036291">
    <property type="entry name" value="NAD(P)-bd_dom_sf"/>
</dbReference>
<dbReference type="SUPFAM" id="SSF52283">
    <property type="entry name" value="Formate/glycerate dehydrogenase catalytic domain-like"/>
    <property type="match status" value="1"/>
</dbReference>
<evidence type="ECO:0000259" key="3">
    <source>
        <dbReference type="Pfam" id="PF02826"/>
    </source>
</evidence>
<keyword evidence="5" id="KW-1185">Reference proteome</keyword>
<keyword evidence="1" id="KW-0560">Oxidoreductase</keyword>
<evidence type="ECO:0000256" key="2">
    <source>
        <dbReference type="ARBA" id="ARBA00023027"/>
    </source>
</evidence>
<gene>
    <name evidence="4" type="ORF">NKR23_g7221</name>
</gene>
<reference evidence="4" key="1">
    <citation type="submission" date="2022-07" db="EMBL/GenBank/DDBJ databases">
        <title>Fungi with potential for degradation of polypropylene.</title>
        <authorList>
            <person name="Gostincar C."/>
        </authorList>
    </citation>
    <scope>NUCLEOTIDE SEQUENCE</scope>
    <source>
        <strain evidence="4">EXF-13308</strain>
    </source>
</reference>
<keyword evidence="2" id="KW-0520">NAD</keyword>